<name>A0AAW7JSI1_9BACT</name>
<sequence>MIKGLGVTHKIVGFCSAGILLFQPMLASAKCGGVDYSWGADALANAHDYTVTMMLYVVYLSYAIAAIVAIIGALQIYFKMTTGEGDITKSIMMLVGACLFMIGAFILFPAFFGYNII</sequence>
<accession>A0AAW7JSI1</accession>
<reference evidence="3" key="1">
    <citation type="submission" date="2023-06" db="EMBL/GenBank/DDBJ databases">
        <authorList>
            <person name="Zeman M."/>
            <person name="Kubasova T."/>
            <person name="Jahodarova E."/>
            <person name="Nykrynova M."/>
            <person name="Rychlik I."/>
        </authorList>
    </citation>
    <scope>NUCLEOTIDE SEQUENCE</scope>
    <source>
        <strain evidence="3">ET15</strain>
        <strain evidence="2">ET37</strain>
    </source>
</reference>
<proteinExistence type="predicted"/>
<keyword evidence="4" id="KW-1185">Reference proteome</keyword>
<dbReference type="InterPro" id="IPR025408">
    <property type="entry name" value="DUF4134"/>
</dbReference>
<gene>
    <name evidence="2" type="ORF">QVN81_05295</name>
    <name evidence="3" type="ORF">QVN84_12365</name>
</gene>
<reference evidence="3" key="2">
    <citation type="submission" date="2023-08" db="EMBL/GenBank/DDBJ databases">
        <title>Identification and characterization of horizontal gene transfer across gut microbiota members of farm animals based on homology search.</title>
        <authorList>
            <person name="Schwarzerova J."/>
            <person name="Nykrynova M."/>
            <person name="Jureckova K."/>
            <person name="Cejkova D."/>
            <person name="Rychlik I."/>
        </authorList>
    </citation>
    <scope>NUCLEOTIDE SEQUENCE</scope>
    <source>
        <strain evidence="3">ET15</strain>
        <strain evidence="2">ET37</strain>
    </source>
</reference>
<protein>
    <submittedName>
        <fullName evidence="3">DUF4134 family protein</fullName>
    </submittedName>
</protein>
<dbReference type="RefSeq" id="WP_289824986.1">
    <property type="nucleotide sequence ID" value="NZ_JAUEIE010000004.1"/>
</dbReference>
<dbReference type="EMBL" id="JAUEIE010000004">
    <property type="protein sequence ID" value="MDN0022439.1"/>
    <property type="molecule type" value="Genomic_DNA"/>
</dbReference>
<dbReference type="Proteomes" id="UP001168478">
    <property type="component" value="Unassembled WGS sequence"/>
</dbReference>
<dbReference type="EMBL" id="JAUEIF010000015">
    <property type="protein sequence ID" value="MDN0026303.1"/>
    <property type="molecule type" value="Genomic_DNA"/>
</dbReference>
<feature type="transmembrane region" description="Helical" evidence="1">
    <location>
        <begin position="90"/>
        <end position="112"/>
    </location>
</feature>
<keyword evidence="1" id="KW-0472">Membrane</keyword>
<comment type="caution">
    <text evidence="3">The sequence shown here is derived from an EMBL/GenBank/DDBJ whole genome shotgun (WGS) entry which is preliminary data.</text>
</comment>
<dbReference type="AlphaFoldDB" id="A0AAW7JSI1"/>
<dbReference type="Pfam" id="PF13572">
    <property type="entry name" value="DUF4134"/>
    <property type="match status" value="1"/>
</dbReference>
<evidence type="ECO:0000313" key="3">
    <source>
        <dbReference type="EMBL" id="MDN0026303.1"/>
    </source>
</evidence>
<evidence type="ECO:0000313" key="2">
    <source>
        <dbReference type="EMBL" id="MDN0022439.1"/>
    </source>
</evidence>
<evidence type="ECO:0000313" key="5">
    <source>
        <dbReference type="Proteomes" id="UP001168478"/>
    </source>
</evidence>
<dbReference type="Proteomes" id="UP001167831">
    <property type="component" value="Unassembled WGS sequence"/>
</dbReference>
<organism evidence="3 5">
    <name type="scientific">Leyella lascolaii</name>
    <dbReference type="NCBI Taxonomy" id="1776379"/>
    <lineage>
        <taxon>Bacteria</taxon>
        <taxon>Pseudomonadati</taxon>
        <taxon>Bacteroidota</taxon>
        <taxon>Bacteroidia</taxon>
        <taxon>Bacteroidales</taxon>
        <taxon>Prevotellaceae</taxon>
        <taxon>Leyella</taxon>
    </lineage>
</organism>
<feature type="transmembrane region" description="Helical" evidence="1">
    <location>
        <begin position="53"/>
        <end position="78"/>
    </location>
</feature>
<keyword evidence="1" id="KW-0812">Transmembrane</keyword>
<evidence type="ECO:0000313" key="4">
    <source>
        <dbReference type="Proteomes" id="UP001167831"/>
    </source>
</evidence>
<keyword evidence="1" id="KW-1133">Transmembrane helix</keyword>
<evidence type="ECO:0000256" key="1">
    <source>
        <dbReference type="SAM" id="Phobius"/>
    </source>
</evidence>